<proteinExistence type="inferred from homology"/>
<dbReference type="PANTHER" id="PTHR21725">
    <property type="entry name" value="E3 UBIQUITIN-PROTEIN LIGASE UBR4"/>
    <property type="match status" value="1"/>
</dbReference>
<evidence type="ECO:0000313" key="5">
    <source>
        <dbReference type="EMBL" id="MBW79389.1"/>
    </source>
</evidence>
<feature type="compositionally biased region" description="Gly residues" evidence="2">
    <location>
        <begin position="210"/>
        <end position="227"/>
    </location>
</feature>
<dbReference type="EMBL" id="GGFL01015211">
    <property type="protein sequence ID" value="MBW79389.1"/>
    <property type="molecule type" value="Transcribed_RNA"/>
</dbReference>
<dbReference type="InterPro" id="IPR025704">
    <property type="entry name" value="E3_Ub_ligase_UBR4_C"/>
</dbReference>
<feature type="signal peptide" evidence="3">
    <location>
        <begin position="1"/>
        <end position="18"/>
    </location>
</feature>
<feature type="domain" description="E3 ubiquitin ligase UBR4 C-terminal" evidence="4">
    <location>
        <begin position="1"/>
        <end position="181"/>
    </location>
</feature>
<comment type="similarity">
    <text evidence="1">Belongs to the UBR4 family.</text>
</comment>
<evidence type="ECO:0000256" key="3">
    <source>
        <dbReference type="SAM" id="SignalP"/>
    </source>
</evidence>
<dbReference type="PANTHER" id="PTHR21725:SF1">
    <property type="entry name" value="E3 UBIQUITIN-PROTEIN LIGASE UBR4"/>
    <property type="match status" value="1"/>
</dbReference>
<organism evidence="5">
    <name type="scientific">Anopheles darlingi</name>
    <name type="common">Mosquito</name>
    <dbReference type="NCBI Taxonomy" id="43151"/>
    <lineage>
        <taxon>Eukaryota</taxon>
        <taxon>Metazoa</taxon>
        <taxon>Ecdysozoa</taxon>
        <taxon>Arthropoda</taxon>
        <taxon>Hexapoda</taxon>
        <taxon>Insecta</taxon>
        <taxon>Pterygota</taxon>
        <taxon>Neoptera</taxon>
        <taxon>Endopterygota</taxon>
        <taxon>Diptera</taxon>
        <taxon>Nematocera</taxon>
        <taxon>Culicoidea</taxon>
        <taxon>Culicidae</taxon>
        <taxon>Anophelinae</taxon>
        <taxon>Anopheles</taxon>
    </lineage>
</organism>
<name>A0A2M4DPD5_ANODA</name>
<dbReference type="VEuPathDB" id="VectorBase:ADAC008676"/>
<keyword evidence="3" id="KW-0732">Signal</keyword>
<evidence type="ECO:0000256" key="1">
    <source>
        <dbReference type="PROSITE-ProRule" id="PRU01388"/>
    </source>
</evidence>
<protein>
    <submittedName>
        <fullName evidence="5">Putative e3 ubiquitin-protein ligase ubr4</fullName>
    </submittedName>
</protein>
<feature type="chain" id="PRO_5014727585" evidence="3">
    <location>
        <begin position="19"/>
        <end position="227"/>
    </location>
</feature>
<keyword evidence="1" id="KW-0479">Metal-binding</keyword>
<evidence type="ECO:0000256" key="2">
    <source>
        <dbReference type="SAM" id="MobiDB-lite"/>
    </source>
</evidence>
<dbReference type="Pfam" id="PF13764">
    <property type="entry name" value="E3_UbLigase_R4"/>
    <property type="match status" value="1"/>
</dbReference>
<dbReference type="PROSITE" id="PS52043">
    <property type="entry name" value="UBR4_E3"/>
    <property type="match status" value="1"/>
</dbReference>
<dbReference type="VEuPathDB" id="VectorBase:ADAR2_005369"/>
<feature type="region of interest" description="Disordered" evidence="2">
    <location>
        <begin position="199"/>
        <end position="227"/>
    </location>
</feature>
<keyword evidence="1" id="KW-0863">Zinc-finger</keyword>
<accession>A0A2M4DPD5</accession>
<reference evidence="5" key="1">
    <citation type="submission" date="2018-01" db="EMBL/GenBank/DDBJ databases">
        <title>An insight into the sialome of Amazonian anophelines.</title>
        <authorList>
            <person name="Ribeiro J.M."/>
            <person name="Scarpassa V."/>
            <person name="Calvo E."/>
        </authorList>
    </citation>
    <scope>NUCLEOTIDE SEQUENCE</scope>
</reference>
<evidence type="ECO:0000259" key="4">
    <source>
        <dbReference type="Pfam" id="PF13764"/>
    </source>
</evidence>
<sequence>MHLVAYLLFYGLYTLLSSRSYSREEMILSAFIALKPSERWLECAYEAEGPLYLLTMSLALHTPELWTRHKLIHLRRLIAIGHARHVSPNTVCKFLAPSDKRPKDYSIYKPYLMFWGLIDLIYRDAFRTVTTPKDEDWPISLFNYIRRNDESLLKSADNTLQTFSDEYLPCASFGEFCDVAGLLGDIENPDGWIEELLQALPSPGSSNSGGSSGGAGAGTSSGGTGGE</sequence>
<dbReference type="AlphaFoldDB" id="A0A2M4DPD5"/>
<dbReference type="GO" id="GO:0008270">
    <property type="term" value="F:zinc ion binding"/>
    <property type="evidence" value="ECO:0007669"/>
    <property type="project" value="UniProtKB-KW"/>
</dbReference>
<dbReference type="InterPro" id="IPR045189">
    <property type="entry name" value="UBR4-like"/>
</dbReference>
<feature type="region of interest" description="UBR4 E3 catalytic module" evidence="1">
    <location>
        <begin position="1"/>
        <end position="200"/>
    </location>
</feature>
<keyword evidence="1" id="KW-0862">Zinc</keyword>